<dbReference type="GO" id="GO:0005741">
    <property type="term" value="C:mitochondrial outer membrane"/>
    <property type="evidence" value="ECO:0007669"/>
    <property type="project" value="UniProtKB-SubCell"/>
</dbReference>
<evidence type="ECO:0000256" key="6">
    <source>
        <dbReference type="ARBA" id="ARBA00022787"/>
    </source>
</evidence>
<evidence type="ECO:0000256" key="2">
    <source>
        <dbReference type="ARBA" id="ARBA00004572"/>
    </source>
</evidence>
<keyword evidence="7 12" id="KW-1133">Transmembrane helix</keyword>
<dbReference type="InterPro" id="IPR016543">
    <property type="entry name" value="Fis1"/>
</dbReference>
<dbReference type="EMBL" id="JAUCMV010000004">
    <property type="protein sequence ID" value="KAK0403548.1"/>
    <property type="molecule type" value="Genomic_DNA"/>
</dbReference>
<keyword evidence="14" id="KW-1185">Reference proteome</keyword>
<evidence type="ECO:0000256" key="4">
    <source>
        <dbReference type="ARBA" id="ARBA00022692"/>
    </source>
</evidence>
<dbReference type="InterPro" id="IPR011990">
    <property type="entry name" value="TPR-like_helical_dom_sf"/>
</dbReference>
<dbReference type="SUPFAM" id="SSF48452">
    <property type="entry name" value="TPR-like"/>
    <property type="match status" value="1"/>
</dbReference>
<organism evidence="13 14">
    <name type="scientific">Steinernema hermaphroditum</name>
    <dbReference type="NCBI Taxonomy" id="289476"/>
    <lineage>
        <taxon>Eukaryota</taxon>
        <taxon>Metazoa</taxon>
        <taxon>Ecdysozoa</taxon>
        <taxon>Nematoda</taxon>
        <taxon>Chromadorea</taxon>
        <taxon>Rhabditida</taxon>
        <taxon>Tylenchina</taxon>
        <taxon>Panagrolaimomorpha</taxon>
        <taxon>Strongyloidoidea</taxon>
        <taxon>Steinernematidae</taxon>
        <taxon>Steinernema</taxon>
    </lineage>
</organism>
<keyword evidence="8 11" id="KW-0496">Mitochondrion</keyword>
<feature type="transmembrane region" description="Helical" evidence="12">
    <location>
        <begin position="123"/>
        <end position="146"/>
    </location>
</feature>
<dbReference type="GO" id="GO:0005778">
    <property type="term" value="C:peroxisomal membrane"/>
    <property type="evidence" value="ECO:0007669"/>
    <property type="project" value="UniProtKB-SubCell"/>
</dbReference>
<evidence type="ECO:0000313" key="13">
    <source>
        <dbReference type="EMBL" id="KAK0403548.1"/>
    </source>
</evidence>
<keyword evidence="10" id="KW-0576">Peroxisome</keyword>
<dbReference type="CDD" id="cd12212">
    <property type="entry name" value="Fis1"/>
    <property type="match status" value="1"/>
</dbReference>
<dbReference type="AlphaFoldDB" id="A0AA39LNB8"/>
<dbReference type="GO" id="GO:0043653">
    <property type="term" value="P:mitochondrial fragmentation involved in apoptotic process"/>
    <property type="evidence" value="ECO:0007669"/>
    <property type="project" value="TreeGrafter"/>
</dbReference>
<dbReference type="PANTHER" id="PTHR13247">
    <property type="entry name" value="TETRATRICOPEPTIDE REPEAT PROTEIN 11 TPR REPEAT PROTEIN 11"/>
    <property type="match status" value="1"/>
</dbReference>
<sequence>MDCIVDEVVDPNDLEMFRRVYAEQLKRGQPSAVAVFQFAHALIRSNRRDVQMGIELLEGLLRRDTEDIPKRDYVYFLAIAHTRAKDYDKALSYVDILLHAENQNRQATELKALIEKRMKKDGIMGMAILGGGAAAVVGGVLVAALLSKK</sequence>
<dbReference type="GO" id="GO:0016559">
    <property type="term" value="P:peroxisome fission"/>
    <property type="evidence" value="ECO:0007669"/>
    <property type="project" value="TreeGrafter"/>
</dbReference>
<evidence type="ECO:0000256" key="3">
    <source>
        <dbReference type="ARBA" id="ARBA00008937"/>
    </source>
</evidence>
<dbReference type="PANTHER" id="PTHR13247:SF0">
    <property type="entry name" value="MITOCHONDRIAL FISSION 1 PROTEIN"/>
    <property type="match status" value="1"/>
</dbReference>
<comment type="subcellular location">
    <subcellularLocation>
        <location evidence="2">Mitochondrion outer membrane</location>
        <topology evidence="2">Single-pass membrane protein</topology>
    </subcellularLocation>
    <subcellularLocation>
        <location evidence="1">Peroxisome membrane</location>
        <topology evidence="1">Single-pass membrane protein</topology>
    </subcellularLocation>
</comment>
<keyword evidence="6 11" id="KW-1000">Mitochondrion outer membrane</keyword>
<evidence type="ECO:0000256" key="12">
    <source>
        <dbReference type="SAM" id="Phobius"/>
    </source>
</evidence>
<dbReference type="Proteomes" id="UP001175271">
    <property type="component" value="Unassembled WGS sequence"/>
</dbReference>
<comment type="similarity">
    <text evidence="3 11">Belongs to the FIS1 family.</text>
</comment>
<evidence type="ECO:0000256" key="8">
    <source>
        <dbReference type="ARBA" id="ARBA00023128"/>
    </source>
</evidence>
<dbReference type="InterPro" id="IPR033745">
    <property type="entry name" value="Fis1_cytosol"/>
</dbReference>
<keyword evidence="4 12" id="KW-0812">Transmembrane</keyword>
<keyword evidence="9 11" id="KW-0472">Membrane</keyword>
<comment type="function">
    <text evidence="11">Involved in the fragmentation of the mitochondrial network and its perinuclear clustering.</text>
</comment>
<dbReference type="Gene3D" id="1.25.40.10">
    <property type="entry name" value="Tetratricopeptide repeat domain"/>
    <property type="match status" value="1"/>
</dbReference>
<evidence type="ECO:0000256" key="11">
    <source>
        <dbReference type="PIRNR" id="PIRNR008835"/>
    </source>
</evidence>
<protein>
    <recommendedName>
        <fullName evidence="11">Mitochondrial fission 1 protein</fullName>
    </recommendedName>
</protein>
<comment type="domain">
    <text evidence="11">The C-terminus is required for mitochondrial localization, while the N-terminus is necessary for mitochondrial fission.</text>
</comment>
<dbReference type="GO" id="GO:0000266">
    <property type="term" value="P:mitochondrial fission"/>
    <property type="evidence" value="ECO:0007669"/>
    <property type="project" value="UniProtKB-UniRule"/>
</dbReference>
<dbReference type="GO" id="GO:0000422">
    <property type="term" value="P:autophagy of mitochondrion"/>
    <property type="evidence" value="ECO:0007669"/>
    <property type="project" value="TreeGrafter"/>
</dbReference>
<evidence type="ECO:0000256" key="1">
    <source>
        <dbReference type="ARBA" id="ARBA00004549"/>
    </source>
</evidence>
<reference evidence="13" key="1">
    <citation type="submission" date="2023-06" db="EMBL/GenBank/DDBJ databases">
        <title>Genomic analysis of the entomopathogenic nematode Steinernema hermaphroditum.</title>
        <authorList>
            <person name="Schwarz E.M."/>
            <person name="Heppert J.K."/>
            <person name="Baniya A."/>
            <person name="Schwartz H.T."/>
            <person name="Tan C.-H."/>
            <person name="Antoshechkin I."/>
            <person name="Sternberg P.W."/>
            <person name="Goodrich-Blair H."/>
            <person name="Dillman A.R."/>
        </authorList>
    </citation>
    <scope>NUCLEOTIDE SEQUENCE</scope>
    <source>
        <strain evidence="13">PS9179</strain>
        <tissue evidence="13">Whole animal</tissue>
    </source>
</reference>
<evidence type="ECO:0000256" key="5">
    <source>
        <dbReference type="ARBA" id="ARBA00022703"/>
    </source>
</evidence>
<evidence type="ECO:0000256" key="9">
    <source>
        <dbReference type="ARBA" id="ARBA00023136"/>
    </source>
</evidence>
<proteinExistence type="inferred from homology"/>
<gene>
    <name evidence="13" type="ORF">QR680_016988</name>
</gene>
<evidence type="ECO:0000313" key="14">
    <source>
        <dbReference type="Proteomes" id="UP001175271"/>
    </source>
</evidence>
<dbReference type="InterPro" id="IPR028061">
    <property type="entry name" value="Fis1_TPR_C"/>
</dbReference>
<dbReference type="Pfam" id="PF14853">
    <property type="entry name" value="Fis1_TPR_C"/>
    <property type="match status" value="1"/>
</dbReference>
<comment type="caution">
    <text evidence="13">The sequence shown here is derived from an EMBL/GenBank/DDBJ whole genome shotgun (WGS) entry which is preliminary data.</text>
</comment>
<name>A0AA39LNB8_9BILA</name>
<evidence type="ECO:0000256" key="10">
    <source>
        <dbReference type="ARBA" id="ARBA00023140"/>
    </source>
</evidence>
<dbReference type="PIRSF" id="PIRSF008835">
    <property type="entry name" value="TPR_repeat_11_Fis1"/>
    <property type="match status" value="1"/>
</dbReference>
<evidence type="ECO:0000256" key="7">
    <source>
        <dbReference type="ARBA" id="ARBA00022989"/>
    </source>
</evidence>
<accession>A0AA39LNB8</accession>
<dbReference type="FunFam" id="1.25.40.10:FF:000147">
    <property type="entry name" value="Mitochondrial fission 1 protein"/>
    <property type="match status" value="1"/>
</dbReference>
<keyword evidence="5" id="KW-0053">Apoptosis</keyword>